<dbReference type="InterPro" id="IPR000537">
    <property type="entry name" value="UbiA_prenyltransferase"/>
</dbReference>
<dbReference type="AlphaFoldDB" id="A0A1G6JJU4"/>
<reference evidence="5 6" key="1">
    <citation type="submission" date="2016-10" db="EMBL/GenBank/DDBJ databases">
        <authorList>
            <person name="de Groot N.N."/>
        </authorList>
    </citation>
    <scope>NUCLEOTIDE SEQUENCE [LARGE SCALE GENOMIC DNA]</scope>
    <source>
        <strain evidence="5 6">CGMCC 4.5506</strain>
    </source>
</reference>
<dbReference type="RefSeq" id="WP_143021318.1">
    <property type="nucleotide sequence ID" value="NZ_CP016353.1"/>
</dbReference>
<dbReference type="STRING" id="530584.SAMN05421630_101750"/>
<evidence type="ECO:0000256" key="4">
    <source>
        <dbReference type="ARBA" id="ARBA00023136"/>
    </source>
</evidence>
<sequence>MTAQPSTVSDLITVHRLTHPMPIMLACYGVWGACFAAIVTDVDWLLAIPALVANMLFFAAGLALNTVADAESDKFHGEKRSLAFAVGRISPRNTLYWAIGEILCGLGLVVVISVLTGRWQVLACALAIVAAHLAYNLRPLRLKHRGWPGSVVFGLGTTTLPVLLSYAAVAAHLDTLVAVIAAGLGIMCTGRTAWWSVPDLDGDRKAGDGTPAVRHGAARTTGTASATMAVGVAVVASGLSALLGFGLAAVAVAMHVVVLAIAIAPLTGARIPLASWAGKRVLLFVTLGELSLALVPLAAA</sequence>
<keyword evidence="4" id="KW-0472">Membrane</keyword>
<keyword evidence="3" id="KW-1133">Transmembrane helix</keyword>
<keyword evidence="6" id="KW-1185">Reference proteome</keyword>
<protein>
    <submittedName>
        <fullName evidence="5">4-hydroxybenzoate polyprenyltransferase</fullName>
    </submittedName>
</protein>
<keyword evidence="2" id="KW-0812">Transmembrane</keyword>
<dbReference type="EMBL" id="FMZE01000001">
    <property type="protein sequence ID" value="SDC18937.1"/>
    <property type="molecule type" value="Genomic_DNA"/>
</dbReference>
<evidence type="ECO:0000313" key="5">
    <source>
        <dbReference type="EMBL" id="SDC18937.1"/>
    </source>
</evidence>
<evidence type="ECO:0000256" key="2">
    <source>
        <dbReference type="ARBA" id="ARBA00022692"/>
    </source>
</evidence>
<dbReference type="PANTHER" id="PTHR42723">
    <property type="entry name" value="CHLOROPHYLL SYNTHASE"/>
    <property type="match status" value="1"/>
</dbReference>
<proteinExistence type="predicted"/>
<accession>A0A1G6JJU4</accession>
<evidence type="ECO:0000313" key="6">
    <source>
        <dbReference type="Proteomes" id="UP000199494"/>
    </source>
</evidence>
<comment type="subcellular location">
    <subcellularLocation>
        <location evidence="1">Membrane</location>
        <topology evidence="1">Multi-pass membrane protein</topology>
    </subcellularLocation>
</comment>
<gene>
    <name evidence="5" type="ORF">SAMN05421630_101750</name>
</gene>
<evidence type="ECO:0000256" key="3">
    <source>
        <dbReference type="ARBA" id="ARBA00022989"/>
    </source>
</evidence>
<dbReference type="PANTHER" id="PTHR42723:SF1">
    <property type="entry name" value="CHLOROPHYLL SYNTHASE, CHLOROPLASTIC"/>
    <property type="match status" value="1"/>
</dbReference>
<dbReference type="InterPro" id="IPR044878">
    <property type="entry name" value="UbiA_sf"/>
</dbReference>
<dbReference type="InterPro" id="IPR050475">
    <property type="entry name" value="Prenyltransferase_related"/>
</dbReference>
<dbReference type="Gene3D" id="1.10.357.140">
    <property type="entry name" value="UbiA prenyltransferase"/>
    <property type="match status" value="1"/>
</dbReference>
<dbReference type="GO" id="GO:0016020">
    <property type="term" value="C:membrane"/>
    <property type="evidence" value="ECO:0007669"/>
    <property type="project" value="UniProtKB-SubCell"/>
</dbReference>
<dbReference type="OrthoDB" id="3616905at2"/>
<evidence type="ECO:0000256" key="1">
    <source>
        <dbReference type="ARBA" id="ARBA00004141"/>
    </source>
</evidence>
<keyword evidence="5" id="KW-0808">Transferase</keyword>
<dbReference type="Pfam" id="PF01040">
    <property type="entry name" value="UbiA"/>
    <property type="match status" value="1"/>
</dbReference>
<name>A0A1G6JJU4_9PSEU</name>
<dbReference type="Proteomes" id="UP000199494">
    <property type="component" value="Unassembled WGS sequence"/>
</dbReference>
<dbReference type="GO" id="GO:0016765">
    <property type="term" value="F:transferase activity, transferring alkyl or aryl (other than methyl) groups"/>
    <property type="evidence" value="ECO:0007669"/>
    <property type="project" value="InterPro"/>
</dbReference>
<organism evidence="5 6">
    <name type="scientific">Prauserella marina</name>
    <dbReference type="NCBI Taxonomy" id="530584"/>
    <lineage>
        <taxon>Bacteria</taxon>
        <taxon>Bacillati</taxon>
        <taxon>Actinomycetota</taxon>
        <taxon>Actinomycetes</taxon>
        <taxon>Pseudonocardiales</taxon>
        <taxon>Pseudonocardiaceae</taxon>
        <taxon>Prauserella</taxon>
    </lineage>
</organism>